<name>A0A150JA70_9EURY</name>
<evidence type="ECO:0000313" key="2">
    <source>
        <dbReference type="EMBL" id="KYC54111.1"/>
    </source>
</evidence>
<dbReference type="EMBL" id="LNGD01000005">
    <property type="protein sequence ID" value="KYC54111.1"/>
    <property type="molecule type" value="Genomic_DNA"/>
</dbReference>
<organism evidence="2 3">
    <name type="scientific">Candidatus Methanofastidiosum methylothiophilum</name>
    <dbReference type="NCBI Taxonomy" id="1705564"/>
    <lineage>
        <taxon>Archaea</taxon>
        <taxon>Methanobacteriati</taxon>
        <taxon>Methanobacteriota</taxon>
        <taxon>Stenosarchaea group</taxon>
        <taxon>Candidatus Methanofastidiosia</taxon>
        <taxon>Candidatus Methanofastidiosales</taxon>
        <taxon>Candidatus Methanofastidiosaceae</taxon>
        <taxon>Candidatus Methanofastidiosum</taxon>
    </lineage>
</organism>
<reference evidence="2 3" key="1">
    <citation type="journal article" date="2016" name="ISME J.">
        <title>Chasing the elusive Euryarchaeota class WSA2: genomes reveal a uniquely fastidious methyl-reducing methanogen.</title>
        <authorList>
            <person name="Nobu M.K."/>
            <person name="Narihiro T."/>
            <person name="Kuroda K."/>
            <person name="Mei R."/>
            <person name="Liu W.T."/>
        </authorList>
    </citation>
    <scope>NUCLEOTIDE SEQUENCE [LARGE SCALE GENOMIC DNA]</scope>
    <source>
        <strain evidence="2">U1lsi0528_Bin089</strain>
    </source>
</reference>
<evidence type="ECO:0008006" key="4">
    <source>
        <dbReference type="Google" id="ProtNLM"/>
    </source>
</evidence>
<accession>A0A150JA70</accession>
<dbReference type="InterPro" id="IPR038078">
    <property type="entry name" value="PhoU-like_sf"/>
</dbReference>
<dbReference type="Gene3D" id="1.20.58.220">
    <property type="entry name" value="Phosphate transport system protein phou homolog 2, domain 2"/>
    <property type="match status" value="1"/>
</dbReference>
<feature type="coiled-coil region" evidence="1">
    <location>
        <begin position="16"/>
        <end position="75"/>
    </location>
</feature>
<comment type="caution">
    <text evidence="2">The sequence shown here is derived from an EMBL/GenBank/DDBJ whole genome shotgun (WGS) entry which is preliminary data.</text>
</comment>
<gene>
    <name evidence="2" type="ORF">AMQ74_00164</name>
</gene>
<keyword evidence="1" id="KW-0175">Coiled coil</keyword>
<sequence>MVKFKMFGDTSSKAYYEDFNHQIKLVKDEVLTLEEAIKLLERGCSNEMEDKCKIISELDKEAKSYEDKLRQYNEKDLFIGPNNINIGQFSKIIENIRKATKSSSELLINIKDKKIPKELIKELVKLIEIDENISRNIYLTLKKIEELDKNNTNKLLTKIQKSQKEAEVTSSILLDNFEKCNAEKELPDDLKRIIDLLKNIPIEAGKVALIIN</sequence>
<evidence type="ECO:0000256" key="1">
    <source>
        <dbReference type="SAM" id="Coils"/>
    </source>
</evidence>
<dbReference type="Proteomes" id="UP000075578">
    <property type="component" value="Unassembled WGS sequence"/>
</dbReference>
<proteinExistence type="predicted"/>
<dbReference type="AlphaFoldDB" id="A0A150JA70"/>
<protein>
    <recommendedName>
        <fullName evidence="4">PhoU domain protein</fullName>
    </recommendedName>
</protein>
<evidence type="ECO:0000313" key="3">
    <source>
        <dbReference type="Proteomes" id="UP000075578"/>
    </source>
</evidence>